<comment type="catalytic activity">
    <reaction evidence="1">
        <text>1,6-anhydro-N-acetyl-beta-muramate + ATP + H2O = N-acetyl-D-muramate 6-phosphate + ADP + H(+)</text>
        <dbReference type="Rhea" id="RHEA:24952"/>
        <dbReference type="ChEBI" id="CHEBI:15377"/>
        <dbReference type="ChEBI" id="CHEBI:15378"/>
        <dbReference type="ChEBI" id="CHEBI:30616"/>
        <dbReference type="ChEBI" id="CHEBI:58690"/>
        <dbReference type="ChEBI" id="CHEBI:58722"/>
        <dbReference type="ChEBI" id="CHEBI:456216"/>
        <dbReference type="EC" id="2.7.1.170"/>
    </reaction>
</comment>
<reference evidence="2" key="1">
    <citation type="submission" date="2021-04" db="EMBL/GenBank/DDBJ databases">
        <title>Oceanospirillales bacteria with DddD are important DMSP degraders in coastal seawater.</title>
        <authorList>
            <person name="Liu J."/>
        </authorList>
    </citation>
    <scope>NUCLEOTIDE SEQUENCE</scope>
    <source>
        <strain evidence="2">GY6</strain>
    </source>
</reference>
<dbReference type="EC" id="2.7.1.170" evidence="1"/>
<dbReference type="GO" id="GO:0016301">
    <property type="term" value="F:kinase activity"/>
    <property type="evidence" value="ECO:0007669"/>
    <property type="project" value="UniProtKB-KW"/>
</dbReference>
<dbReference type="SUPFAM" id="SSF53067">
    <property type="entry name" value="Actin-like ATPase domain"/>
    <property type="match status" value="1"/>
</dbReference>
<dbReference type="EMBL" id="CP073344">
    <property type="protein sequence ID" value="UTW03540.1"/>
    <property type="molecule type" value="Genomic_DNA"/>
</dbReference>
<comment type="similarity">
    <text evidence="1">Belongs to the anhydro-N-acetylmuramic acid kinase family.</text>
</comment>
<keyword evidence="1" id="KW-0547">Nucleotide-binding</keyword>
<dbReference type="HAMAP" id="MF_01270">
    <property type="entry name" value="AnhMurNAc_kinase"/>
    <property type="match status" value="1"/>
</dbReference>
<comment type="pathway">
    <text evidence="1">Amino-sugar metabolism; 1,6-anhydro-N-acetylmuramate degradation.</text>
</comment>
<comment type="pathway">
    <text evidence="1">Cell wall biogenesis; peptidoglycan recycling.</text>
</comment>
<protein>
    <recommendedName>
        <fullName evidence="1">Anhydro-N-acetylmuramic acid kinase</fullName>
        <ecNumber evidence="1">2.7.1.170</ecNumber>
    </recommendedName>
    <alternativeName>
        <fullName evidence="1">AnhMurNAc kinase</fullName>
    </alternativeName>
</protein>
<gene>
    <name evidence="1" type="primary">anmK</name>
    <name evidence="2" type="ORF">KDX31_00350</name>
</gene>
<dbReference type="Proteomes" id="UP001059950">
    <property type="component" value="Chromosome"/>
</dbReference>
<dbReference type="InterPro" id="IPR043129">
    <property type="entry name" value="ATPase_NBD"/>
</dbReference>
<keyword evidence="1 2" id="KW-0418">Kinase</keyword>
<feature type="binding site" evidence="1">
    <location>
        <begin position="16"/>
        <end position="23"/>
    </location>
    <ligand>
        <name>ATP</name>
        <dbReference type="ChEBI" id="CHEBI:30616"/>
    </ligand>
</feature>
<comment type="function">
    <text evidence="1">Catalyzes the specific phosphorylation of 1,6-anhydro-N-acetylmuramic acid (anhMurNAc) with the simultaneous cleavage of the 1,6-anhydro ring, generating MurNAc-6-P. Is required for the utilization of anhMurNAc either imported from the medium or derived from its own cell wall murein, and thus plays a role in cell wall recycling.</text>
</comment>
<dbReference type="CDD" id="cd24050">
    <property type="entry name" value="ASKHA_NBD_ANMK"/>
    <property type="match status" value="1"/>
</dbReference>
<dbReference type="InterPro" id="IPR005338">
    <property type="entry name" value="Anhydro_N_Ac-Mur_kinase"/>
</dbReference>
<sequence length="374" mass="41099">MNTSTCAPIYIGLMSGTSLDSIDAVAVRFEPEFELIASHSEAIPPAIHAATLALFNPGDNEIERLGRLDLELAKLFAIAVENLIRQHHLDRQQIAAIGSHGQTIRHRPEANFTLQIGDPNLIAERTGITTIGDFRRRDMAAGGQGAPLVPAFHSALFRHPEHNRVVVNIGGMANLTILQASETKPVLGYDTGPGNVLMDNWIMQHRQESYDRDGRWAAQGRVQPQLLKQMLALPYFCEPPPKSTGREQFNLPWLEQMVGALAVKPQPEDVQATLLELTAITIADAINSHQLSDLQVFLCGGGSHNSQLRSRLSELLKPHYLNTSAELNLDPDWVEAAAFAWLAYRTLNRQSGNIPDVTGAAGYRPLGAIHWATE</sequence>
<dbReference type="NCBIfam" id="NF007139">
    <property type="entry name" value="PRK09585.1-3"/>
    <property type="match status" value="1"/>
</dbReference>
<dbReference type="Pfam" id="PF03702">
    <property type="entry name" value="AnmK"/>
    <property type="match status" value="1"/>
</dbReference>
<dbReference type="PANTHER" id="PTHR30605">
    <property type="entry name" value="ANHYDRO-N-ACETYLMURAMIC ACID KINASE"/>
    <property type="match status" value="1"/>
</dbReference>
<dbReference type="Gene3D" id="3.30.420.40">
    <property type="match status" value="2"/>
</dbReference>
<evidence type="ECO:0000313" key="2">
    <source>
        <dbReference type="EMBL" id="UTW03540.1"/>
    </source>
</evidence>
<evidence type="ECO:0000256" key="1">
    <source>
        <dbReference type="HAMAP-Rule" id="MF_01270"/>
    </source>
</evidence>
<evidence type="ECO:0000313" key="3">
    <source>
        <dbReference type="Proteomes" id="UP001059950"/>
    </source>
</evidence>
<keyword evidence="1" id="KW-0067">ATP-binding</keyword>
<name>A0ABY5GU72_9GAMM</name>
<proteinExistence type="inferred from homology"/>
<dbReference type="NCBIfam" id="NF007148">
    <property type="entry name" value="PRK09585.3-2"/>
    <property type="match status" value="1"/>
</dbReference>
<dbReference type="PANTHER" id="PTHR30605:SF0">
    <property type="entry name" value="ANHYDRO-N-ACETYLMURAMIC ACID KINASE"/>
    <property type="match status" value="1"/>
</dbReference>
<keyword evidence="1 2" id="KW-0808">Transferase</keyword>
<organism evidence="2 3">
    <name type="scientific">Amphritea atlantica</name>
    <dbReference type="NCBI Taxonomy" id="355243"/>
    <lineage>
        <taxon>Bacteria</taxon>
        <taxon>Pseudomonadati</taxon>
        <taxon>Pseudomonadota</taxon>
        <taxon>Gammaproteobacteria</taxon>
        <taxon>Oceanospirillales</taxon>
        <taxon>Oceanospirillaceae</taxon>
        <taxon>Amphritea</taxon>
    </lineage>
</organism>
<accession>A0ABY5GU72</accession>
<keyword evidence="1" id="KW-0119">Carbohydrate metabolism</keyword>
<keyword evidence="3" id="KW-1185">Reference proteome</keyword>